<dbReference type="OrthoDB" id="5385495at2"/>
<feature type="signal peptide" evidence="1">
    <location>
        <begin position="1"/>
        <end position="22"/>
    </location>
</feature>
<evidence type="ECO:0000256" key="1">
    <source>
        <dbReference type="SAM" id="SignalP"/>
    </source>
</evidence>
<protein>
    <recommendedName>
        <fullName evidence="6">DUF5723 domain-containing protein</fullName>
    </recommendedName>
</protein>
<evidence type="ECO:0000313" key="3">
    <source>
        <dbReference type="EMBL" id="SET59991.1"/>
    </source>
</evidence>
<dbReference type="EMBL" id="FOIB01000002">
    <property type="protein sequence ID" value="SET59991.1"/>
    <property type="molecule type" value="Genomic_DNA"/>
</dbReference>
<reference evidence="2 5" key="2">
    <citation type="submission" date="2019-07" db="EMBL/GenBank/DDBJ databases">
        <title>Whole genome shotgun sequence of Myxococcus fulvus NBRC 100333.</title>
        <authorList>
            <person name="Hosoyama A."/>
            <person name="Uohara A."/>
            <person name="Ohji S."/>
            <person name="Ichikawa N."/>
        </authorList>
    </citation>
    <scope>NUCLEOTIDE SEQUENCE [LARGE SCALE GENOMIC DNA]</scope>
    <source>
        <strain evidence="2 5">NBRC 100333</strain>
    </source>
</reference>
<evidence type="ECO:0000313" key="5">
    <source>
        <dbReference type="Proteomes" id="UP000321514"/>
    </source>
</evidence>
<sequence>MKTRWRGGWLLIAFLLASPVWAQDAHYWTRQFGNRAWLLGGALLGDPADISAVYYNPGALVLVSNLELELTGNVFEYSRLALVNGLGPGRDLTTSRFDALPAFIAGPLRFKWLGRARMGYALLTRQGFETLLTRRDDFSGSNLLGIQGLEHLSSDVRLEHGVKELWAGVSWAYPLSRTLGVGITPFLAGRQQHANFLAISQGSGADGSSLLAAVSRDYRVQHLRLLAKVGVCYQRERWALGLTVTTPGLGLLGKGEVGLERALSQQGLSFQGPERISDFQPSVRARFQSPLSVGLGGNILLGGTTLHAAMEVFARVPLFRLLDSDPIALSGPERVLGSDVFYGSEPVVNAALGAEHRVGDRLRVFLSVHTDFSAAIKLPNTSTLLATSDLYHVATGLHFPVRSSRVTVGTDLGWGRQSTQRFAELLALTGLPPPSETQRVHVFHATLIVGVTLGVGRDSEDTSTRPDSDLELP</sequence>
<evidence type="ECO:0000313" key="2">
    <source>
        <dbReference type="EMBL" id="GEN06049.1"/>
    </source>
</evidence>
<evidence type="ECO:0000313" key="4">
    <source>
        <dbReference type="Proteomes" id="UP000183760"/>
    </source>
</evidence>
<accession>A0A511SVX1</accession>
<dbReference type="Proteomes" id="UP000183760">
    <property type="component" value="Unassembled WGS sequence"/>
</dbReference>
<gene>
    <name evidence="2" type="ORF">MFU01_10860</name>
    <name evidence="3" type="ORF">SAMN05443572_102836</name>
</gene>
<name>A0A511SVX1_MYXFU</name>
<organism evidence="2 5">
    <name type="scientific">Myxococcus fulvus</name>
    <dbReference type="NCBI Taxonomy" id="33"/>
    <lineage>
        <taxon>Bacteria</taxon>
        <taxon>Pseudomonadati</taxon>
        <taxon>Myxococcota</taxon>
        <taxon>Myxococcia</taxon>
        <taxon>Myxococcales</taxon>
        <taxon>Cystobacterineae</taxon>
        <taxon>Myxococcaceae</taxon>
        <taxon>Myxococcus</taxon>
    </lineage>
</organism>
<evidence type="ECO:0008006" key="6">
    <source>
        <dbReference type="Google" id="ProtNLM"/>
    </source>
</evidence>
<dbReference type="Proteomes" id="UP000321514">
    <property type="component" value="Unassembled WGS sequence"/>
</dbReference>
<reference evidence="3 4" key="1">
    <citation type="submission" date="2016-10" db="EMBL/GenBank/DDBJ databases">
        <authorList>
            <person name="Varghese N."/>
            <person name="Submissions S."/>
        </authorList>
    </citation>
    <scope>NUCLEOTIDE SEQUENCE [LARGE SCALE GENOMIC DNA]</scope>
    <source>
        <strain evidence="3 4">DSM 16525</strain>
    </source>
</reference>
<dbReference type="Gene3D" id="2.40.160.60">
    <property type="entry name" value="Outer membrane protein transport protein (OMPP1/FadL/TodX)"/>
    <property type="match status" value="1"/>
</dbReference>
<keyword evidence="1" id="KW-0732">Signal</keyword>
<comment type="caution">
    <text evidence="2">The sequence shown here is derived from an EMBL/GenBank/DDBJ whole genome shotgun (WGS) entry which is preliminary data.</text>
</comment>
<keyword evidence="4" id="KW-1185">Reference proteome</keyword>
<dbReference type="EMBL" id="BJXR01000014">
    <property type="protein sequence ID" value="GEN06049.1"/>
    <property type="molecule type" value="Genomic_DNA"/>
</dbReference>
<dbReference type="AlphaFoldDB" id="A0A511SVX1"/>
<feature type="chain" id="PRO_5022802154" description="DUF5723 domain-containing protein" evidence="1">
    <location>
        <begin position="23"/>
        <end position="473"/>
    </location>
</feature>
<proteinExistence type="predicted"/>
<dbReference type="RefSeq" id="WP_074951129.1">
    <property type="nucleotide sequence ID" value="NZ_BJXR01000014.1"/>
</dbReference>